<gene>
    <name evidence="2" type="ORF">HNR42_003333</name>
</gene>
<dbReference type="InterPro" id="IPR011009">
    <property type="entry name" value="Kinase-like_dom_sf"/>
</dbReference>
<reference evidence="2 3" key="1">
    <citation type="submission" date="2020-08" db="EMBL/GenBank/DDBJ databases">
        <title>Genomic Encyclopedia of Type Strains, Phase IV (KMG-IV): sequencing the most valuable type-strain genomes for metagenomic binning, comparative biology and taxonomic classification.</title>
        <authorList>
            <person name="Goeker M."/>
        </authorList>
    </citation>
    <scope>NUCLEOTIDE SEQUENCE [LARGE SCALE GENOMIC DNA]</scope>
    <source>
        <strain evidence="2 3">DSM 21458</strain>
    </source>
</reference>
<dbReference type="Pfam" id="PF01636">
    <property type="entry name" value="APH"/>
    <property type="match status" value="1"/>
</dbReference>
<keyword evidence="2" id="KW-0418">Kinase</keyword>
<keyword evidence="2" id="KW-0808">Transferase</keyword>
<protein>
    <submittedName>
        <fullName evidence="2">Aminoglycoside phosphotransferase (APT) family kinase protein</fullName>
    </submittedName>
</protein>
<keyword evidence="3" id="KW-1185">Reference proteome</keyword>
<dbReference type="SUPFAM" id="SSF56112">
    <property type="entry name" value="Protein kinase-like (PK-like)"/>
    <property type="match status" value="1"/>
</dbReference>
<evidence type="ECO:0000313" key="3">
    <source>
        <dbReference type="Proteomes" id="UP000569951"/>
    </source>
</evidence>
<evidence type="ECO:0000259" key="1">
    <source>
        <dbReference type="Pfam" id="PF01636"/>
    </source>
</evidence>
<sequence>MYPHASSVLAQRSRDWIVAQAPGSEIMAATRLAGSTSSTLHRLDLRLGGGGQSWVVRQFDNAAWLEEEPDVAVHEAAALRHAADCGLPAPRLIAADTWGEACGLPSVLMTHLEGQVVLRPTDPVGWLDEMARALVRIHACPAESLGWEYFSYQNLEAFGPPEWSAQREAWSEVIRIVRGPRPAYAATFIHRDFHPANLLWQGGQVSGVVDWVNACRGPAGIDLGHCRVDLAQLHGTEVADAFLNAYLRAAGPGFRYHPYWDLLSLVDVLFGPPTVYPGWAAFGVYDLTDRLMAQRLEAYMLSLLGRAREAAC</sequence>
<comment type="caution">
    <text evidence="2">The sequence shown here is derived from an EMBL/GenBank/DDBJ whole genome shotgun (WGS) entry which is preliminary data.</text>
</comment>
<dbReference type="InterPro" id="IPR051678">
    <property type="entry name" value="AGP_Transferase"/>
</dbReference>
<dbReference type="AlphaFoldDB" id="A0A841I3J0"/>
<proteinExistence type="predicted"/>
<accession>A0A841I3J0</accession>
<dbReference type="Gene3D" id="3.90.1200.10">
    <property type="match status" value="1"/>
</dbReference>
<evidence type="ECO:0000313" key="2">
    <source>
        <dbReference type="EMBL" id="MBB6099873.1"/>
    </source>
</evidence>
<dbReference type="Proteomes" id="UP000569951">
    <property type="component" value="Unassembled WGS sequence"/>
</dbReference>
<dbReference type="GO" id="GO:0016301">
    <property type="term" value="F:kinase activity"/>
    <property type="evidence" value="ECO:0007669"/>
    <property type="project" value="UniProtKB-KW"/>
</dbReference>
<dbReference type="PANTHER" id="PTHR21310">
    <property type="entry name" value="AMINOGLYCOSIDE PHOSPHOTRANSFERASE-RELATED-RELATED"/>
    <property type="match status" value="1"/>
</dbReference>
<feature type="domain" description="Aminoglycoside phosphotransferase" evidence="1">
    <location>
        <begin position="46"/>
        <end position="250"/>
    </location>
</feature>
<organism evidence="2 3">
    <name type="scientific">Deinobacterium chartae</name>
    <dbReference type="NCBI Taxonomy" id="521158"/>
    <lineage>
        <taxon>Bacteria</taxon>
        <taxon>Thermotogati</taxon>
        <taxon>Deinococcota</taxon>
        <taxon>Deinococci</taxon>
        <taxon>Deinococcales</taxon>
        <taxon>Deinococcaceae</taxon>
        <taxon>Deinobacterium</taxon>
    </lineage>
</organism>
<dbReference type="RefSeq" id="WP_183988611.1">
    <property type="nucleotide sequence ID" value="NZ_JACHHG010000016.1"/>
</dbReference>
<name>A0A841I3J0_9DEIO</name>
<dbReference type="InterPro" id="IPR002575">
    <property type="entry name" value="Aminoglycoside_PTrfase"/>
</dbReference>
<dbReference type="EMBL" id="JACHHG010000016">
    <property type="protein sequence ID" value="MBB6099873.1"/>
    <property type="molecule type" value="Genomic_DNA"/>
</dbReference>